<dbReference type="SUPFAM" id="SSF69593">
    <property type="entry name" value="Glycerol-3-phosphate (1)-acyltransferase"/>
    <property type="match status" value="1"/>
</dbReference>
<feature type="compositionally biased region" description="Low complexity" evidence="1">
    <location>
        <begin position="476"/>
        <end position="502"/>
    </location>
</feature>
<evidence type="ECO:0000256" key="2">
    <source>
        <dbReference type="SAM" id="Phobius"/>
    </source>
</evidence>
<comment type="caution">
    <text evidence="4">The sequence shown here is derived from an EMBL/GenBank/DDBJ whole genome shotgun (WGS) entry which is preliminary data.</text>
</comment>
<feature type="transmembrane region" description="Helical" evidence="2">
    <location>
        <begin position="332"/>
        <end position="350"/>
    </location>
</feature>
<name>A0A550CZE9_9AGAR</name>
<dbReference type="EMBL" id="VDMD01000001">
    <property type="protein sequence ID" value="TRM70169.1"/>
    <property type="molecule type" value="Genomic_DNA"/>
</dbReference>
<evidence type="ECO:0000313" key="5">
    <source>
        <dbReference type="Proteomes" id="UP000320762"/>
    </source>
</evidence>
<dbReference type="PANTHER" id="PTHR31605">
    <property type="entry name" value="GLYCEROL-3-PHOSPHATE O-ACYLTRANSFERASE 1"/>
    <property type="match status" value="1"/>
</dbReference>
<reference evidence="4 5" key="1">
    <citation type="journal article" date="2019" name="New Phytol.">
        <title>Comparative genomics reveals unique wood-decay strategies and fruiting body development in the Schizophyllaceae.</title>
        <authorList>
            <person name="Almasi E."/>
            <person name="Sahu N."/>
            <person name="Krizsan K."/>
            <person name="Balint B."/>
            <person name="Kovacs G.M."/>
            <person name="Kiss B."/>
            <person name="Cseklye J."/>
            <person name="Drula E."/>
            <person name="Henrissat B."/>
            <person name="Nagy I."/>
            <person name="Chovatia M."/>
            <person name="Adam C."/>
            <person name="LaButti K."/>
            <person name="Lipzen A."/>
            <person name="Riley R."/>
            <person name="Grigoriev I.V."/>
            <person name="Nagy L.G."/>
        </authorList>
    </citation>
    <scope>NUCLEOTIDE SEQUENCE [LARGE SCALE GENOMIC DNA]</scope>
    <source>
        <strain evidence="4 5">NL-1724</strain>
    </source>
</reference>
<gene>
    <name evidence="4" type="ORF">BD626DRAFT_544644</name>
</gene>
<keyword evidence="2" id="KW-0472">Membrane</keyword>
<sequence length="658" mass="72926">MNSKVLHRFLRGMANLALHSFFTEVRVIGSENVPKTGPIIAAATHHNMMLDPVVLSCTFPYKRMMNYWSKASLFKNPVMKWILLSSGNIPVDRKSKDRQVLFKGTFDALSHGEAVAVFPEGTSYTEPRIMQVKDGVAWASLEYCKWRQLNPGKGHEEDVKIIPVAIVYTDKSKYRSCVIIEFGKPITMDPYKDQFLSPTEGASRAAVKRVTHQLASQLFEMTVNAPDWDTLYAARMARDIMWEGDRSLDLDHFVAVSQTLVDLFATPNPTANIVSVKRRLLDYYSLLQSTHLSNSVLSALPLPRSLDPRTPATLPSRLYTLAILFRDSLSSLSRLPFFLFPLIVHAPVYVMGRMGARMVKDEEETVAQNKVAFGFLSLLLVYPTAFFFLWALFLYTRAGAILAFVTVALFARYHNQMINDNYEHAKRLIAAWRVLIGVWAPKRWEYPIAILTQYTTPVVPKPSEWVTNRPSPTPGASSTSLAASPITSTASPSSPASPAITPQLPSVLQLDDNAEPPVKTRGRRPPSRRIMRHVLRARIEAVRALASLFDQLERAPTKHLRASAHLGRMYGGLAGGSGPEIKADGSSSSEDVLALPEGWRSAQEVIDYLRARGGKIPQLGGAVEVEGEWAAALSSDGEGSHHGTGTADEELEWVTPSA</sequence>
<dbReference type="STRING" id="97359.A0A550CZE9"/>
<feature type="compositionally biased region" description="Basic residues" evidence="1">
    <location>
        <begin position="520"/>
        <end position="529"/>
    </location>
</feature>
<protein>
    <recommendedName>
        <fullName evidence="3">Phospholipid/glycerol acyltransferase domain-containing protein</fullName>
    </recommendedName>
</protein>
<dbReference type="OrthoDB" id="1044435at2759"/>
<keyword evidence="2" id="KW-0812">Transmembrane</keyword>
<dbReference type="PANTHER" id="PTHR31605:SF0">
    <property type="entry name" value="GLYCEROL-3-PHOSPHATE O-ACYLTRANSFERASE 1"/>
    <property type="match status" value="1"/>
</dbReference>
<keyword evidence="2" id="KW-1133">Transmembrane helix</keyword>
<dbReference type="CDD" id="cd07992">
    <property type="entry name" value="LPLAT_AAK14816-like"/>
    <property type="match status" value="1"/>
</dbReference>
<feature type="region of interest" description="Disordered" evidence="1">
    <location>
        <begin position="634"/>
        <end position="658"/>
    </location>
</feature>
<organism evidence="4 5">
    <name type="scientific">Schizophyllum amplum</name>
    <dbReference type="NCBI Taxonomy" id="97359"/>
    <lineage>
        <taxon>Eukaryota</taxon>
        <taxon>Fungi</taxon>
        <taxon>Dikarya</taxon>
        <taxon>Basidiomycota</taxon>
        <taxon>Agaricomycotina</taxon>
        <taxon>Agaricomycetes</taxon>
        <taxon>Agaricomycetidae</taxon>
        <taxon>Agaricales</taxon>
        <taxon>Schizophyllaceae</taxon>
        <taxon>Schizophyllum</taxon>
    </lineage>
</organism>
<proteinExistence type="predicted"/>
<feature type="transmembrane region" description="Helical" evidence="2">
    <location>
        <begin position="371"/>
        <end position="392"/>
    </location>
</feature>
<dbReference type="GO" id="GO:0016287">
    <property type="term" value="F:glycerone-phosphate O-acyltransferase activity"/>
    <property type="evidence" value="ECO:0007669"/>
    <property type="project" value="TreeGrafter"/>
</dbReference>
<dbReference type="GO" id="GO:0008654">
    <property type="term" value="P:phospholipid biosynthetic process"/>
    <property type="evidence" value="ECO:0007669"/>
    <property type="project" value="TreeGrafter"/>
</dbReference>
<dbReference type="AlphaFoldDB" id="A0A550CZE9"/>
<dbReference type="InterPro" id="IPR052744">
    <property type="entry name" value="GPAT/DAPAT"/>
</dbReference>
<dbReference type="InterPro" id="IPR002123">
    <property type="entry name" value="Plipid/glycerol_acylTrfase"/>
</dbReference>
<dbReference type="Proteomes" id="UP000320762">
    <property type="component" value="Unassembled WGS sequence"/>
</dbReference>
<evidence type="ECO:0000256" key="1">
    <source>
        <dbReference type="SAM" id="MobiDB-lite"/>
    </source>
</evidence>
<dbReference type="GO" id="GO:0004366">
    <property type="term" value="F:glycerol-3-phosphate O-acyltransferase activity"/>
    <property type="evidence" value="ECO:0007669"/>
    <property type="project" value="TreeGrafter"/>
</dbReference>
<evidence type="ECO:0000313" key="4">
    <source>
        <dbReference type="EMBL" id="TRM70169.1"/>
    </source>
</evidence>
<feature type="region of interest" description="Disordered" evidence="1">
    <location>
        <begin position="465"/>
        <end position="529"/>
    </location>
</feature>
<accession>A0A550CZE9</accession>
<evidence type="ECO:0000259" key="3">
    <source>
        <dbReference type="SMART" id="SM00563"/>
    </source>
</evidence>
<dbReference type="Pfam" id="PF01553">
    <property type="entry name" value="Acyltransferase"/>
    <property type="match status" value="1"/>
</dbReference>
<feature type="domain" description="Phospholipid/glycerol acyltransferase" evidence="3">
    <location>
        <begin position="39"/>
        <end position="169"/>
    </location>
</feature>
<dbReference type="SMART" id="SM00563">
    <property type="entry name" value="PlsC"/>
    <property type="match status" value="1"/>
</dbReference>
<keyword evidence="5" id="KW-1185">Reference proteome</keyword>